<dbReference type="PANTHER" id="PTHR48475:SF2">
    <property type="entry name" value="RIBONUCLEASE H"/>
    <property type="match status" value="1"/>
</dbReference>
<sequence length="291" mass="33159">MFLYLSITEVAVSAILVREEDGVQKTIYYVSYVLQDVETRYPKIDKIALAIIISARHLRPFFQSHTIVILTDQPLRKVLLGPEASGRLTVLQPLVAVEHESFSSAQKVSWLSMPSTLDSRPQTMKQNERPFLARIRLAHALKVDSLSVHSDSLLVVNHVLGDYEARDERMAQYLQLVKTLASKFTSVDHPQSNGQAENINRSILQGLKKRLDEAKGAWVDELPKVLWAYRTTPYSVIGETPFLLCYGTEAMLPVEIRFPTIRALHFNEEHNEFELRAILDLVEEARTQAYE</sequence>
<dbReference type="InterPro" id="IPR041373">
    <property type="entry name" value="RT_RNaseH"/>
</dbReference>
<dbReference type="GO" id="GO:0004519">
    <property type="term" value="F:endonuclease activity"/>
    <property type="evidence" value="ECO:0007669"/>
    <property type="project" value="UniProtKB-KW"/>
</dbReference>
<keyword evidence="2" id="KW-0548">Nucleotidyltransferase</keyword>
<dbReference type="InterPro" id="IPR012337">
    <property type="entry name" value="RNaseH-like_sf"/>
</dbReference>
<keyword evidence="1" id="KW-0808">Transferase</keyword>
<proteinExistence type="predicted"/>
<dbReference type="EMBL" id="JAVXUP010000267">
    <property type="protein sequence ID" value="KAK3032494.1"/>
    <property type="molecule type" value="Genomic_DNA"/>
</dbReference>
<evidence type="ECO:0000256" key="5">
    <source>
        <dbReference type="ARBA" id="ARBA00022801"/>
    </source>
</evidence>
<dbReference type="Gene3D" id="3.30.420.10">
    <property type="entry name" value="Ribonuclease H-like superfamily/Ribonuclease H"/>
    <property type="match status" value="1"/>
</dbReference>
<dbReference type="AlphaFoldDB" id="A0AA88WTL6"/>
<dbReference type="GO" id="GO:0003964">
    <property type="term" value="F:RNA-directed DNA polymerase activity"/>
    <property type="evidence" value="ECO:0007669"/>
    <property type="project" value="UniProtKB-KW"/>
</dbReference>
<evidence type="ECO:0000256" key="6">
    <source>
        <dbReference type="ARBA" id="ARBA00022918"/>
    </source>
</evidence>
<dbReference type="Proteomes" id="UP001188597">
    <property type="component" value="Unassembled WGS sequence"/>
</dbReference>
<dbReference type="PANTHER" id="PTHR48475">
    <property type="entry name" value="RIBONUCLEASE H"/>
    <property type="match status" value="1"/>
</dbReference>
<keyword evidence="3" id="KW-0540">Nuclease</keyword>
<evidence type="ECO:0000256" key="4">
    <source>
        <dbReference type="ARBA" id="ARBA00022759"/>
    </source>
</evidence>
<evidence type="ECO:0000256" key="2">
    <source>
        <dbReference type="ARBA" id="ARBA00022695"/>
    </source>
</evidence>
<evidence type="ECO:0000313" key="8">
    <source>
        <dbReference type="EMBL" id="KAK3032494.1"/>
    </source>
</evidence>
<keyword evidence="6" id="KW-0695">RNA-directed DNA polymerase</keyword>
<evidence type="ECO:0000256" key="1">
    <source>
        <dbReference type="ARBA" id="ARBA00022679"/>
    </source>
</evidence>
<name>A0AA88WTL6_9ASTE</name>
<feature type="domain" description="Reverse transcriptase RNase H-like" evidence="7">
    <location>
        <begin position="3"/>
        <end position="89"/>
    </location>
</feature>
<accession>A0AA88WTL6</accession>
<comment type="caution">
    <text evidence="8">The sequence shown here is derived from an EMBL/GenBank/DDBJ whole genome shotgun (WGS) entry which is preliminary data.</text>
</comment>
<gene>
    <name evidence="8" type="ORF">RJ639_037332</name>
</gene>
<dbReference type="GO" id="GO:0016787">
    <property type="term" value="F:hydrolase activity"/>
    <property type="evidence" value="ECO:0007669"/>
    <property type="project" value="UniProtKB-KW"/>
</dbReference>
<evidence type="ECO:0000313" key="9">
    <source>
        <dbReference type="Proteomes" id="UP001188597"/>
    </source>
</evidence>
<dbReference type="InterPro" id="IPR043502">
    <property type="entry name" value="DNA/RNA_pol_sf"/>
</dbReference>
<evidence type="ECO:0000259" key="7">
    <source>
        <dbReference type="Pfam" id="PF17917"/>
    </source>
</evidence>
<protein>
    <recommendedName>
        <fullName evidence="7">Reverse transcriptase RNase H-like domain-containing protein</fullName>
    </recommendedName>
</protein>
<reference evidence="8" key="1">
    <citation type="submission" date="2022-12" db="EMBL/GenBank/DDBJ databases">
        <title>Draft genome assemblies for two species of Escallonia (Escalloniales).</title>
        <authorList>
            <person name="Chanderbali A."/>
            <person name="Dervinis C."/>
            <person name="Anghel I."/>
            <person name="Soltis D."/>
            <person name="Soltis P."/>
            <person name="Zapata F."/>
        </authorList>
    </citation>
    <scope>NUCLEOTIDE SEQUENCE</scope>
    <source>
        <strain evidence="8">UCBG64.0493</strain>
        <tissue evidence="8">Leaf</tissue>
    </source>
</reference>
<dbReference type="GO" id="GO:0003676">
    <property type="term" value="F:nucleic acid binding"/>
    <property type="evidence" value="ECO:0007669"/>
    <property type="project" value="InterPro"/>
</dbReference>
<keyword evidence="4" id="KW-0255">Endonuclease</keyword>
<keyword evidence="5" id="KW-0378">Hydrolase</keyword>
<evidence type="ECO:0000256" key="3">
    <source>
        <dbReference type="ARBA" id="ARBA00022722"/>
    </source>
</evidence>
<dbReference type="Pfam" id="PF17917">
    <property type="entry name" value="RT_RNaseH"/>
    <property type="match status" value="1"/>
</dbReference>
<dbReference type="InterPro" id="IPR036397">
    <property type="entry name" value="RNaseH_sf"/>
</dbReference>
<keyword evidence="9" id="KW-1185">Reference proteome</keyword>
<dbReference type="SUPFAM" id="SSF56672">
    <property type="entry name" value="DNA/RNA polymerases"/>
    <property type="match status" value="1"/>
</dbReference>
<dbReference type="SUPFAM" id="SSF53098">
    <property type="entry name" value="Ribonuclease H-like"/>
    <property type="match status" value="1"/>
</dbReference>
<organism evidence="8 9">
    <name type="scientific">Escallonia herrerae</name>
    <dbReference type="NCBI Taxonomy" id="1293975"/>
    <lineage>
        <taxon>Eukaryota</taxon>
        <taxon>Viridiplantae</taxon>
        <taxon>Streptophyta</taxon>
        <taxon>Embryophyta</taxon>
        <taxon>Tracheophyta</taxon>
        <taxon>Spermatophyta</taxon>
        <taxon>Magnoliopsida</taxon>
        <taxon>eudicotyledons</taxon>
        <taxon>Gunneridae</taxon>
        <taxon>Pentapetalae</taxon>
        <taxon>asterids</taxon>
        <taxon>campanulids</taxon>
        <taxon>Escalloniales</taxon>
        <taxon>Escalloniaceae</taxon>
        <taxon>Escallonia</taxon>
    </lineage>
</organism>